<reference evidence="2 3" key="1">
    <citation type="submission" date="2020-02" db="EMBL/GenBank/DDBJ databases">
        <authorList>
            <person name="Ma Q."/>
            <person name="Huang Y."/>
            <person name="Song X."/>
            <person name="Pei D."/>
        </authorList>
    </citation>
    <scope>NUCLEOTIDE SEQUENCE [LARGE SCALE GENOMIC DNA]</scope>
    <source>
        <strain evidence="2">Sxm20200214</strain>
        <tissue evidence="2">Leaf</tissue>
    </source>
</reference>
<sequence>MLSSTVVVAVVTGIKFGLSINGALAQVVSSSSAACRHRAHHSKPPRFLDGNKTRCKFLRLLVHLLRRDKNTASLLHDVTGPSFSAMAFISISATLLHRGALVRPCSSRPLRPPISFVVGSYLTTAGIVLLRICRELQWSFLADLQIRYRSRWRVVILGASAIMAKSEATSSSHGRTLRDRTTTRSLPQSSGAEQTPDGLSSVLAI</sequence>
<accession>A0A8X8BB67</accession>
<protein>
    <submittedName>
        <fullName evidence="2">Uncharacterized protein</fullName>
    </submittedName>
</protein>
<dbReference type="EMBL" id="JAAMPC010000002">
    <property type="protein sequence ID" value="KAG2328750.1"/>
    <property type="molecule type" value="Genomic_DNA"/>
</dbReference>
<name>A0A8X8BB67_BRACI</name>
<keyword evidence="3" id="KW-1185">Reference proteome</keyword>
<gene>
    <name evidence="2" type="ORF">Bca52824_011478</name>
</gene>
<dbReference type="Proteomes" id="UP000886595">
    <property type="component" value="Unassembled WGS sequence"/>
</dbReference>
<evidence type="ECO:0000256" key="1">
    <source>
        <dbReference type="SAM" id="MobiDB-lite"/>
    </source>
</evidence>
<proteinExistence type="predicted"/>
<dbReference type="AlphaFoldDB" id="A0A8X8BB67"/>
<organism evidence="2 3">
    <name type="scientific">Brassica carinata</name>
    <name type="common">Ethiopian mustard</name>
    <name type="synonym">Abyssinian cabbage</name>
    <dbReference type="NCBI Taxonomy" id="52824"/>
    <lineage>
        <taxon>Eukaryota</taxon>
        <taxon>Viridiplantae</taxon>
        <taxon>Streptophyta</taxon>
        <taxon>Embryophyta</taxon>
        <taxon>Tracheophyta</taxon>
        <taxon>Spermatophyta</taxon>
        <taxon>Magnoliopsida</taxon>
        <taxon>eudicotyledons</taxon>
        <taxon>Gunneridae</taxon>
        <taxon>Pentapetalae</taxon>
        <taxon>rosids</taxon>
        <taxon>malvids</taxon>
        <taxon>Brassicales</taxon>
        <taxon>Brassicaceae</taxon>
        <taxon>Brassiceae</taxon>
        <taxon>Brassica</taxon>
    </lineage>
</organism>
<evidence type="ECO:0000313" key="3">
    <source>
        <dbReference type="Proteomes" id="UP000886595"/>
    </source>
</evidence>
<evidence type="ECO:0000313" key="2">
    <source>
        <dbReference type="EMBL" id="KAG2328750.1"/>
    </source>
</evidence>
<feature type="region of interest" description="Disordered" evidence="1">
    <location>
        <begin position="170"/>
        <end position="205"/>
    </location>
</feature>
<comment type="caution">
    <text evidence="2">The sequence shown here is derived from an EMBL/GenBank/DDBJ whole genome shotgun (WGS) entry which is preliminary data.</text>
</comment>